<protein>
    <submittedName>
        <fullName evidence="1">PD-(D/E)XK motif protein</fullName>
    </submittedName>
</protein>
<evidence type="ECO:0000313" key="1">
    <source>
        <dbReference type="EMBL" id="MFC3850692.1"/>
    </source>
</evidence>
<dbReference type="InterPro" id="IPR025534">
    <property type="entry name" value="DUF4420"/>
</dbReference>
<accession>A0ABV7ZQ60</accession>
<name>A0ABV7ZQ60_9CORY</name>
<comment type="caution">
    <text evidence="1">The sequence shown here is derived from an EMBL/GenBank/DDBJ whole genome shotgun (WGS) entry which is preliminary data.</text>
</comment>
<dbReference type="Pfam" id="PF14390">
    <property type="entry name" value="DUF4420"/>
    <property type="match status" value="1"/>
</dbReference>
<keyword evidence="2" id="KW-1185">Reference proteome</keyword>
<proteinExistence type="predicted"/>
<sequence length="292" mass="32124">MNLVLRQHQLDGAIDTGLRHVNVSRRLTGLTADDSATVITVNVDVSTVEAGYFFLRSVAEQIQEQSVEPSAAIYQSIRAFKSLLLGSSMGSTGNELGLVGEILLLRALVDRGIATFDQAVEAWLGPHKEEHDFAFGAGDIEVKTTAKESRRHLISSITQLVATEGKALALASVQLTRTSEAGETLKEIINELRASLGSDEALRTLQSRLQLAGVVPENEHTYTTRWTPRNPIEFYKVDGKFPRLSTDDFAPMHDRIDSVQYVIRTDGYPTLTDDELRALIIGTNLITDAEEM</sequence>
<reference evidence="2" key="1">
    <citation type="journal article" date="2019" name="Int. J. Syst. Evol. Microbiol.">
        <title>The Global Catalogue of Microorganisms (GCM) 10K type strain sequencing project: providing services to taxonomists for standard genome sequencing and annotation.</title>
        <authorList>
            <consortium name="The Broad Institute Genomics Platform"/>
            <consortium name="The Broad Institute Genome Sequencing Center for Infectious Disease"/>
            <person name="Wu L."/>
            <person name="Ma J."/>
        </authorList>
    </citation>
    <scope>NUCLEOTIDE SEQUENCE [LARGE SCALE GENOMIC DNA]</scope>
    <source>
        <strain evidence="2">CCUG 53252</strain>
    </source>
</reference>
<dbReference type="Proteomes" id="UP001595751">
    <property type="component" value="Unassembled WGS sequence"/>
</dbReference>
<dbReference type="EMBL" id="JBHRZN010000004">
    <property type="protein sequence ID" value="MFC3850692.1"/>
    <property type="molecule type" value="Genomic_DNA"/>
</dbReference>
<dbReference type="RefSeq" id="WP_290292891.1">
    <property type="nucleotide sequence ID" value="NZ_CP047211.1"/>
</dbReference>
<gene>
    <name evidence="1" type="ORF">ACFORJ_11020</name>
</gene>
<organism evidence="1 2">
    <name type="scientific">Corynebacterium hansenii</name>
    <dbReference type="NCBI Taxonomy" id="394964"/>
    <lineage>
        <taxon>Bacteria</taxon>
        <taxon>Bacillati</taxon>
        <taxon>Actinomycetota</taxon>
        <taxon>Actinomycetes</taxon>
        <taxon>Mycobacteriales</taxon>
        <taxon>Corynebacteriaceae</taxon>
        <taxon>Corynebacterium</taxon>
    </lineage>
</organism>
<evidence type="ECO:0000313" key="2">
    <source>
        <dbReference type="Proteomes" id="UP001595751"/>
    </source>
</evidence>